<reference evidence="8" key="1">
    <citation type="submission" date="2018-06" db="EMBL/GenBank/DDBJ databases">
        <authorList>
            <person name="Zhirakovskaya E."/>
        </authorList>
    </citation>
    <scope>NUCLEOTIDE SEQUENCE</scope>
</reference>
<keyword evidence="3 6" id="KW-0812">Transmembrane</keyword>
<dbReference type="Gene3D" id="3.40.720.10">
    <property type="entry name" value="Alkaline Phosphatase, subunit A"/>
    <property type="match status" value="1"/>
</dbReference>
<dbReference type="InterPro" id="IPR050448">
    <property type="entry name" value="OpgB/LTA_synthase_biosynth"/>
</dbReference>
<feature type="transmembrane region" description="Helical" evidence="6">
    <location>
        <begin position="39"/>
        <end position="59"/>
    </location>
</feature>
<keyword evidence="4 6" id="KW-1133">Transmembrane helix</keyword>
<feature type="transmembrane region" description="Helical" evidence="6">
    <location>
        <begin position="9"/>
        <end position="27"/>
    </location>
</feature>
<dbReference type="GO" id="GO:0005886">
    <property type="term" value="C:plasma membrane"/>
    <property type="evidence" value="ECO:0007669"/>
    <property type="project" value="UniProtKB-SubCell"/>
</dbReference>
<dbReference type="CDD" id="cd16015">
    <property type="entry name" value="LTA_synthase"/>
    <property type="match status" value="1"/>
</dbReference>
<dbReference type="Pfam" id="PF00884">
    <property type="entry name" value="Sulfatase"/>
    <property type="match status" value="1"/>
</dbReference>
<dbReference type="PANTHER" id="PTHR47371:SF3">
    <property type="entry name" value="PHOSPHOGLYCEROL TRANSFERASE I"/>
    <property type="match status" value="1"/>
</dbReference>
<protein>
    <recommendedName>
        <fullName evidence="7">Sulfatase N-terminal domain-containing protein</fullName>
    </recommendedName>
</protein>
<evidence type="ECO:0000256" key="6">
    <source>
        <dbReference type="SAM" id="Phobius"/>
    </source>
</evidence>
<dbReference type="SUPFAM" id="SSF53649">
    <property type="entry name" value="Alkaline phosphatase-like"/>
    <property type="match status" value="1"/>
</dbReference>
<evidence type="ECO:0000256" key="1">
    <source>
        <dbReference type="ARBA" id="ARBA00004651"/>
    </source>
</evidence>
<comment type="subcellular location">
    <subcellularLocation>
        <location evidence="1">Cell membrane</location>
        <topology evidence="1">Multi-pass membrane protein</topology>
    </subcellularLocation>
</comment>
<keyword evidence="2" id="KW-1003">Cell membrane</keyword>
<gene>
    <name evidence="8" type="ORF">MNBD_GAMMA02-545</name>
</gene>
<organism evidence="8">
    <name type="scientific">hydrothermal vent metagenome</name>
    <dbReference type="NCBI Taxonomy" id="652676"/>
    <lineage>
        <taxon>unclassified sequences</taxon>
        <taxon>metagenomes</taxon>
        <taxon>ecological metagenomes</taxon>
    </lineage>
</organism>
<dbReference type="EMBL" id="UOFA01000314">
    <property type="protein sequence ID" value="VAW46956.1"/>
    <property type="molecule type" value="Genomic_DNA"/>
</dbReference>
<sequence>MSISWKKKIRYSLVVIFLTVVFLYVYAETNYIHNKNMSFIKASITEILFSSLGLVLLLWSFPSNSQYKWLKASLVTIKSAVIYAVLFFIFIEAAVVDFSGMLFGPEVIVHFSWDAFVLGVQEYFWPFCFFLLFLCLTVFIMVYSCKFMLSNQAQWWVFAVSILLMTFFFSHTVLSRYTDGIHQYLSLSQLEAANENEIKKLKPFGISTLAVNKFGIKVSGGNQKNLIVIYLESFSQIFTTSEKYPGLTPNINRLKSEYLALDPYVSTAKFTMDGLIGSLCGFLPNMTLGNNALIGREKNYYLIPCLSDILRQAGYHQEFLGGAKKSFAGKGVFLLDHGFDQVWGWEDFKYEEKYEPTDSHSWWGLHDDDLFALAETRIRSLTNKNKPFHLSLLTLATHLKGFPAPSCKPYKADSDKFIDAIHCTDQLIGNFIGQLEKSQLLDNSIVFITGDHSVFSTSLTQKLFGKQIDSKSILGIIIDKGSQHNDTPMGLYDMAPVMLSRLDIKHNATFINGQSRPYEKDRLLFTRKQVFQNGSPIKLDIKCDAGDEIKPDNLNKCTHRNIINTLHGYTQLFKLNKAVKYNSDSVLEVKYDENKSQILEITLNAGSIKEQFSRDGFKLTSQNYNKPDAFFIQIDPNEKVIKKTYLLNTSKNPMGIISYLSREADLPFVVFGIKHNNYSQFMQQLKQYKPLTCQSENFCVYQLKKLGFLDQNHNQTAVSLKFTQ</sequence>
<feature type="transmembrane region" description="Helical" evidence="6">
    <location>
        <begin position="155"/>
        <end position="174"/>
    </location>
</feature>
<evidence type="ECO:0000313" key="8">
    <source>
        <dbReference type="EMBL" id="VAW46956.1"/>
    </source>
</evidence>
<proteinExistence type="predicted"/>
<feature type="transmembrane region" description="Helical" evidence="6">
    <location>
        <begin position="80"/>
        <end position="103"/>
    </location>
</feature>
<dbReference type="AlphaFoldDB" id="A0A3B0WRP9"/>
<name>A0A3B0WRP9_9ZZZZ</name>
<evidence type="ECO:0000256" key="3">
    <source>
        <dbReference type="ARBA" id="ARBA00022692"/>
    </source>
</evidence>
<keyword evidence="5 6" id="KW-0472">Membrane</keyword>
<dbReference type="PANTHER" id="PTHR47371">
    <property type="entry name" value="LIPOTEICHOIC ACID SYNTHASE"/>
    <property type="match status" value="1"/>
</dbReference>
<evidence type="ECO:0000256" key="2">
    <source>
        <dbReference type="ARBA" id="ARBA00022475"/>
    </source>
</evidence>
<dbReference type="InterPro" id="IPR000917">
    <property type="entry name" value="Sulfatase_N"/>
</dbReference>
<feature type="transmembrane region" description="Helical" evidence="6">
    <location>
        <begin position="123"/>
        <end position="143"/>
    </location>
</feature>
<feature type="domain" description="Sulfatase N-terminal" evidence="7">
    <location>
        <begin position="224"/>
        <end position="452"/>
    </location>
</feature>
<evidence type="ECO:0000256" key="4">
    <source>
        <dbReference type="ARBA" id="ARBA00022989"/>
    </source>
</evidence>
<dbReference type="InterPro" id="IPR017850">
    <property type="entry name" value="Alkaline_phosphatase_core_sf"/>
</dbReference>
<accession>A0A3B0WRP9</accession>
<evidence type="ECO:0000256" key="5">
    <source>
        <dbReference type="ARBA" id="ARBA00023136"/>
    </source>
</evidence>
<evidence type="ECO:0000259" key="7">
    <source>
        <dbReference type="Pfam" id="PF00884"/>
    </source>
</evidence>